<gene>
    <name evidence="3" type="ORF">HBA54_04695</name>
</gene>
<evidence type="ECO:0000313" key="4">
    <source>
        <dbReference type="Proteomes" id="UP000761264"/>
    </source>
</evidence>
<dbReference type="PANTHER" id="PTHR43767">
    <property type="entry name" value="LONG-CHAIN-FATTY-ACID--COA LIGASE"/>
    <property type="match status" value="1"/>
</dbReference>
<name>A0A967C259_9PROT</name>
<dbReference type="Pfam" id="PF00501">
    <property type="entry name" value="AMP-binding"/>
    <property type="match status" value="1"/>
</dbReference>
<proteinExistence type="predicted"/>
<dbReference type="PANTHER" id="PTHR43767:SF1">
    <property type="entry name" value="NONRIBOSOMAL PEPTIDE SYNTHASE PES1 (EUROFUNG)-RELATED"/>
    <property type="match status" value="1"/>
</dbReference>
<evidence type="ECO:0000313" key="3">
    <source>
        <dbReference type="EMBL" id="NIA67883.1"/>
    </source>
</evidence>
<reference evidence="3" key="1">
    <citation type="submission" date="2020-03" db="EMBL/GenBank/DDBJ databases">
        <title>Genome of Pelagibius litoralis DSM 21314T.</title>
        <authorList>
            <person name="Wang G."/>
        </authorList>
    </citation>
    <scope>NUCLEOTIDE SEQUENCE</scope>
    <source>
        <strain evidence="3">DSM 21314</strain>
    </source>
</reference>
<dbReference type="AlphaFoldDB" id="A0A967C259"/>
<dbReference type="Gene3D" id="3.40.50.12780">
    <property type="entry name" value="N-terminal domain of ligase-like"/>
    <property type="match status" value="1"/>
</dbReference>
<evidence type="ECO:0000259" key="1">
    <source>
        <dbReference type="Pfam" id="PF00501"/>
    </source>
</evidence>
<dbReference type="EMBL" id="JAAQPH010000003">
    <property type="protein sequence ID" value="NIA67883.1"/>
    <property type="molecule type" value="Genomic_DNA"/>
</dbReference>
<dbReference type="GO" id="GO:0016878">
    <property type="term" value="F:acid-thiol ligase activity"/>
    <property type="evidence" value="ECO:0007669"/>
    <property type="project" value="UniProtKB-ARBA"/>
</dbReference>
<evidence type="ECO:0000259" key="2">
    <source>
        <dbReference type="Pfam" id="PF13193"/>
    </source>
</evidence>
<dbReference type="InterPro" id="IPR045851">
    <property type="entry name" value="AMP-bd_C_sf"/>
</dbReference>
<dbReference type="InterPro" id="IPR000873">
    <property type="entry name" value="AMP-dep_synth/lig_dom"/>
</dbReference>
<organism evidence="3 4">
    <name type="scientific">Pelagibius litoralis</name>
    <dbReference type="NCBI Taxonomy" id="374515"/>
    <lineage>
        <taxon>Bacteria</taxon>
        <taxon>Pseudomonadati</taxon>
        <taxon>Pseudomonadota</taxon>
        <taxon>Alphaproteobacteria</taxon>
        <taxon>Rhodospirillales</taxon>
        <taxon>Rhodovibrionaceae</taxon>
        <taxon>Pelagibius</taxon>
    </lineage>
</organism>
<keyword evidence="3" id="KW-0436">Ligase</keyword>
<dbReference type="Proteomes" id="UP000761264">
    <property type="component" value="Unassembled WGS sequence"/>
</dbReference>
<keyword evidence="4" id="KW-1185">Reference proteome</keyword>
<feature type="domain" description="AMP-binding enzyme C-terminal" evidence="2">
    <location>
        <begin position="432"/>
        <end position="507"/>
    </location>
</feature>
<dbReference type="RefSeq" id="WP_167221905.1">
    <property type="nucleotide sequence ID" value="NZ_JAAQPH010000003.1"/>
</dbReference>
<dbReference type="Gene3D" id="3.30.300.30">
    <property type="match status" value="1"/>
</dbReference>
<dbReference type="InterPro" id="IPR025110">
    <property type="entry name" value="AMP-bd_C"/>
</dbReference>
<dbReference type="InterPro" id="IPR050237">
    <property type="entry name" value="ATP-dep_AMP-bd_enzyme"/>
</dbReference>
<feature type="domain" description="AMP-dependent synthetase/ligase" evidence="1">
    <location>
        <begin position="27"/>
        <end position="382"/>
    </location>
</feature>
<dbReference type="InterPro" id="IPR042099">
    <property type="entry name" value="ANL_N_sf"/>
</dbReference>
<dbReference type="SUPFAM" id="SSF56801">
    <property type="entry name" value="Acetyl-CoA synthetase-like"/>
    <property type="match status" value="1"/>
</dbReference>
<sequence length="527" mass="56685">MGIGSFEAGDPRANNLGYWSHLAALDGPERIAMIDLSGAAERQVPYAELEARLDRFAALITGLGLQPGDRLAMSIGNRFEFVEIMYGAMRVGIVPVPLNTKLGADTLDYTIRDAGCRGAVIDPAVNSVIVAVVDSAALPVRLALDSPPEGWGAYEPALMSTPAEFAPPVIADDHPSFQPYTSGSTGRPKGVVLTHAGQLWWIDCLKKYWPYDPDARVLAAVPLYHKNAMAGAIKPKLNVGATVVILPDFEPRRFLQTLADYRITKTGAVPSVFSVLLQHRDLIESLDFSALQSLSIGSAPVSEELMEQIQSAFGVDVSESYGLTEGGPVMIGPPLDGRAVPFGSCGVAWPEGEVKLVDSNGVTQGGFGELWVRNPGVTPGYHNLPAVNAERIVDGWLKTGDVFACDGDGFYYFRGRTDDMFKSSGESIYPKEVENLLLSHTAVVDACVVPIRHSFKGHVPAAMVMLARAEAADEAALKQYCLDNGPAYAHPRHVVIVEQIPLNGAGKNDRTVVERDLDERFGAKETA</sequence>
<dbReference type="Pfam" id="PF13193">
    <property type="entry name" value="AMP-binding_C"/>
    <property type="match status" value="1"/>
</dbReference>
<protein>
    <submittedName>
        <fullName evidence="3">Acyl--CoA ligase</fullName>
    </submittedName>
</protein>
<accession>A0A967C259</accession>
<comment type="caution">
    <text evidence="3">The sequence shown here is derived from an EMBL/GenBank/DDBJ whole genome shotgun (WGS) entry which is preliminary data.</text>
</comment>